<feature type="region of interest" description="Disordered" evidence="1">
    <location>
        <begin position="55"/>
        <end position="93"/>
    </location>
</feature>
<name>A0A7E4VB89_PANRE</name>
<evidence type="ECO:0000313" key="2">
    <source>
        <dbReference type="Proteomes" id="UP000492821"/>
    </source>
</evidence>
<organism evidence="2 3">
    <name type="scientific">Panagrellus redivivus</name>
    <name type="common">Microworm</name>
    <dbReference type="NCBI Taxonomy" id="6233"/>
    <lineage>
        <taxon>Eukaryota</taxon>
        <taxon>Metazoa</taxon>
        <taxon>Ecdysozoa</taxon>
        <taxon>Nematoda</taxon>
        <taxon>Chromadorea</taxon>
        <taxon>Rhabditida</taxon>
        <taxon>Tylenchina</taxon>
        <taxon>Panagrolaimomorpha</taxon>
        <taxon>Panagrolaimoidea</taxon>
        <taxon>Panagrolaimidae</taxon>
        <taxon>Panagrellus</taxon>
    </lineage>
</organism>
<protein>
    <submittedName>
        <fullName evidence="3">Uncharacterized protein</fullName>
    </submittedName>
</protein>
<evidence type="ECO:0000256" key="1">
    <source>
        <dbReference type="SAM" id="MobiDB-lite"/>
    </source>
</evidence>
<feature type="region of interest" description="Disordered" evidence="1">
    <location>
        <begin position="15"/>
        <end position="36"/>
    </location>
</feature>
<feature type="compositionally biased region" description="Polar residues" evidence="1">
    <location>
        <begin position="74"/>
        <end position="83"/>
    </location>
</feature>
<sequence>MSLQYMVANFKCDGAKSQERSPFSRPAMLQNGNNSADNGSLTNLPACLAVALGTPPEATTSHGSANGRIRTPEMTETLSQPSVYTVKPKTSDA</sequence>
<evidence type="ECO:0000313" key="3">
    <source>
        <dbReference type="WBParaSite" id="Pan_g18400.t1"/>
    </source>
</evidence>
<reference evidence="3" key="2">
    <citation type="submission" date="2020-10" db="UniProtKB">
        <authorList>
            <consortium name="WormBaseParasite"/>
        </authorList>
    </citation>
    <scope>IDENTIFICATION</scope>
</reference>
<accession>A0A7E4VB89</accession>
<dbReference type="WBParaSite" id="Pan_g18400.t1">
    <property type="protein sequence ID" value="Pan_g18400.t1"/>
    <property type="gene ID" value="Pan_g18400"/>
</dbReference>
<dbReference type="Proteomes" id="UP000492821">
    <property type="component" value="Unassembled WGS sequence"/>
</dbReference>
<keyword evidence="2" id="KW-1185">Reference proteome</keyword>
<proteinExistence type="predicted"/>
<dbReference type="AlphaFoldDB" id="A0A7E4VB89"/>
<reference evidence="2" key="1">
    <citation type="journal article" date="2013" name="Genetics">
        <title>The draft genome and transcriptome of Panagrellus redivivus are shaped by the harsh demands of a free-living lifestyle.</title>
        <authorList>
            <person name="Srinivasan J."/>
            <person name="Dillman A.R."/>
            <person name="Macchietto M.G."/>
            <person name="Heikkinen L."/>
            <person name="Lakso M."/>
            <person name="Fracchia K.M."/>
            <person name="Antoshechkin I."/>
            <person name="Mortazavi A."/>
            <person name="Wong G."/>
            <person name="Sternberg P.W."/>
        </authorList>
    </citation>
    <scope>NUCLEOTIDE SEQUENCE [LARGE SCALE GENOMIC DNA]</scope>
    <source>
        <strain evidence="2">MT8872</strain>
    </source>
</reference>